<reference evidence="2 3" key="1">
    <citation type="journal article" date="2016" name="Mol. Biol. Evol.">
        <title>Comparative Genomics of Early-Diverging Mushroom-Forming Fungi Provides Insights into the Origins of Lignocellulose Decay Capabilities.</title>
        <authorList>
            <person name="Nagy L.G."/>
            <person name="Riley R."/>
            <person name="Tritt A."/>
            <person name="Adam C."/>
            <person name="Daum C."/>
            <person name="Floudas D."/>
            <person name="Sun H."/>
            <person name="Yadav J.S."/>
            <person name="Pangilinan J."/>
            <person name="Larsson K.H."/>
            <person name="Matsuura K."/>
            <person name="Barry K."/>
            <person name="Labutti K."/>
            <person name="Kuo R."/>
            <person name="Ohm R.A."/>
            <person name="Bhattacharya S.S."/>
            <person name="Shirouzu T."/>
            <person name="Yoshinaga Y."/>
            <person name="Martin F.M."/>
            <person name="Grigoriev I.V."/>
            <person name="Hibbett D.S."/>
        </authorList>
    </citation>
    <scope>NUCLEOTIDE SEQUENCE [LARGE SCALE GENOMIC DNA]</scope>
    <source>
        <strain evidence="2 3">HHB12029</strain>
    </source>
</reference>
<evidence type="ECO:0000313" key="2">
    <source>
        <dbReference type="EMBL" id="KZW02303.1"/>
    </source>
</evidence>
<dbReference type="Proteomes" id="UP000077266">
    <property type="component" value="Unassembled WGS sequence"/>
</dbReference>
<name>A0A165PKH0_EXIGL</name>
<keyword evidence="3" id="KW-1185">Reference proteome</keyword>
<feature type="compositionally biased region" description="Low complexity" evidence="1">
    <location>
        <begin position="18"/>
        <end position="34"/>
    </location>
</feature>
<protein>
    <submittedName>
        <fullName evidence="2">Uncharacterized protein</fullName>
    </submittedName>
</protein>
<accession>A0A165PKH0</accession>
<sequence length="127" mass="13646">MHSTGVRDSWGCRVFTSLSSASSSSSLSGTTALTWDHAAEPSQSDPDPDGGHLGFRVFANVPPHARPGCQLALAPSHFRQSLDRDSTFFVPGARPLPASVAAIKAEQLFASWHAPHPRMERRSQIPS</sequence>
<gene>
    <name evidence="2" type="ORF">EXIGLDRAFT_484764</name>
</gene>
<feature type="region of interest" description="Disordered" evidence="1">
    <location>
        <begin position="18"/>
        <end position="54"/>
    </location>
</feature>
<evidence type="ECO:0000256" key="1">
    <source>
        <dbReference type="SAM" id="MobiDB-lite"/>
    </source>
</evidence>
<dbReference type="AlphaFoldDB" id="A0A165PKH0"/>
<dbReference type="InParanoid" id="A0A165PKH0"/>
<organism evidence="2 3">
    <name type="scientific">Exidia glandulosa HHB12029</name>
    <dbReference type="NCBI Taxonomy" id="1314781"/>
    <lineage>
        <taxon>Eukaryota</taxon>
        <taxon>Fungi</taxon>
        <taxon>Dikarya</taxon>
        <taxon>Basidiomycota</taxon>
        <taxon>Agaricomycotina</taxon>
        <taxon>Agaricomycetes</taxon>
        <taxon>Auriculariales</taxon>
        <taxon>Exidiaceae</taxon>
        <taxon>Exidia</taxon>
    </lineage>
</organism>
<evidence type="ECO:0000313" key="3">
    <source>
        <dbReference type="Proteomes" id="UP000077266"/>
    </source>
</evidence>
<dbReference type="EMBL" id="KV425889">
    <property type="protein sequence ID" value="KZW02303.1"/>
    <property type="molecule type" value="Genomic_DNA"/>
</dbReference>
<proteinExistence type="predicted"/>